<reference evidence="1 2" key="1">
    <citation type="submission" date="2019-05" db="EMBL/GenBank/DDBJ databases">
        <title>The genome sequence of the first Camelpox virus case diagnosed in Israel.</title>
        <authorList>
            <person name="Israeli O."/>
            <person name="Cohen-Gihon I."/>
            <person name="Shifman O."/>
            <person name="Paran N."/>
            <person name="Melamed S."/>
            <person name="Laskar-Levy O."/>
            <person name="Zvi A."/>
            <person name="Beth-Din A."/>
        </authorList>
    </citation>
    <scope>NUCLEOTIDE SEQUENCE [LARGE SCALE GENOMIC DNA]</scope>
    <source>
        <strain evidence="1 2">Negev2016</strain>
    </source>
</reference>
<dbReference type="InterPro" id="IPR009633">
    <property type="entry name" value="Vaccinia_virus_B17"/>
</dbReference>
<proteinExistence type="predicted"/>
<protein>
    <submittedName>
        <fullName evidence="1">Uncharacterized protein</fullName>
    </submittedName>
</protein>
<organism evidence="1 2">
    <name type="scientific">Camelpox virus</name>
    <dbReference type="NCBI Taxonomy" id="28873"/>
    <lineage>
        <taxon>Viruses</taxon>
        <taxon>Varidnaviria</taxon>
        <taxon>Bamfordvirae</taxon>
        <taxon>Nucleocytoviricota</taxon>
        <taxon>Pokkesviricetes</taxon>
        <taxon>Chitovirales</taxon>
        <taxon>Poxviridae</taxon>
        <taxon>Chordopoxvirinae</taxon>
        <taxon>Orthopoxvirus</taxon>
        <taxon>Orthopoxvirus camelpox</taxon>
    </lineage>
</organism>
<evidence type="ECO:0000313" key="1">
    <source>
        <dbReference type="EMBL" id="QCW07514.1"/>
    </source>
</evidence>
<sequence>MMWQFFKNKETVYYLKLNNKTIARFTYFNNIDTAITQEHEYVKIALGIVCKLMINNMHIIVGVNHSNTFVNCLLEDNV</sequence>
<dbReference type="Proteomes" id="UP000317975">
    <property type="component" value="Segment"/>
</dbReference>
<dbReference type="Pfam" id="PF06802">
    <property type="entry name" value="DUF1231"/>
    <property type="match status" value="1"/>
</dbReference>
<gene>
    <name evidence="1" type="ORF">FGHELIBC_00213</name>
</gene>
<accession>A0A4Y5MX11</accession>
<evidence type="ECO:0000313" key="2">
    <source>
        <dbReference type="Proteomes" id="UP000317975"/>
    </source>
</evidence>
<name>A0A4Y5MX11_9POXV</name>
<dbReference type="EMBL" id="MK910851">
    <property type="protein sequence ID" value="QCW07514.1"/>
    <property type="molecule type" value="Genomic_DNA"/>
</dbReference>